<dbReference type="InterPro" id="IPR015421">
    <property type="entry name" value="PyrdxlP-dep_Trfase_major"/>
</dbReference>
<comment type="similarity">
    <text evidence="2">Belongs to the class-I pyridoxal-phosphate-dependent aminotransferase family.</text>
</comment>
<keyword evidence="4 8" id="KW-0808">Transferase</keyword>
<dbReference type="GO" id="GO:0008483">
    <property type="term" value="F:transaminase activity"/>
    <property type="evidence" value="ECO:0007669"/>
    <property type="project" value="UniProtKB-KW"/>
</dbReference>
<dbReference type="SUPFAM" id="SSF53383">
    <property type="entry name" value="PLP-dependent transferases"/>
    <property type="match status" value="1"/>
</dbReference>
<keyword evidence="9" id="KW-1185">Reference proteome</keyword>
<evidence type="ECO:0000313" key="9">
    <source>
        <dbReference type="Proteomes" id="UP000803844"/>
    </source>
</evidence>
<name>A0A9P5CVL3_CRYP1</name>
<comment type="caution">
    <text evidence="8">The sequence shown here is derived from an EMBL/GenBank/DDBJ whole genome shotgun (WGS) entry which is preliminary data.</text>
</comment>
<evidence type="ECO:0000256" key="2">
    <source>
        <dbReference type="ARBA" id="ARBA00007441"/>
    </source>
</evidence>
<dbReference type="GO" id="GO:1901605">
    <property type="term" value="P:alpha-amino acid metabolic process"/>
    <property type="evidence" value="ECO:0007669"/>
    <property type="project" value="TreeGrafter"/>
</dbReference>
<dbReference type="RefSeq" id="XP_040781726.1">
    <property type="nucleotide sequence ID" value="XM_040922951.1"/>
</dbReference>
<evidence type="ECO:0000313" key="8">
    <source>
        <dbReference type="EMBL" id="KAF3770765.1"/>
    </source>
</evidence>
<protein>
    <submittedName>
        <fullName evidence="8">PLP-dependent transferase</fullName>
    </submittedName>
</protein>
<gene>
    <name evidence="8" type="ORF">M406DRAFT_354555</name>
</gene>
<dbReference type="InterPro" id="IPR050859">
    <property type="entry name" value="Class-I_PLP-dep_aminotransf"/>
</dbReference>
<feature type="domain" description="Aminotransferase class I/classII large" evidence="7">
    <location>
        <begin position="3"/>
        <end position="149"/>
    </location>
</feature>
<keyword evidence="3" id="KW-0032">Aminotransferase</keyword>
<dbReference type="InterPro" id="IPR015424">
    <property type="entry name" value="PyrdxlP-dep_Trfase"/>
</dbReference>
<evidence type="ECO:0000256" key="3">
    <source>
        <dbReference type="ARBA" id="ARBA00022576"/>
    </source>
</evidence>
<dbReference type="PANTHER" id="PTHR42790:SF1">
    <property type="entry name" value="AROMATIC AMINO ACID AMINOTRANSFERASE, HYPOTHETICAL (EUROFUNG)"/>
    <property type="match status" value="1"/>
</dbReference>
<dbReference type="PANTHER" id="PTHR42790">
    <property type="entry name" value="AMINOTRANSFERASE"/>
    <property type="match status" value="1"/>
</dbReference>
<reference evidence="8" key="1">
    <citation type="journal article" date="2020" name="Phytopathology">
        <title>Genome sequence of the chestnut blight fungus Cryphonectria parasitica EP155: A fundamental resource for an archetypical invasive plant pathogen.</title>
        <authorList>
            <person name="Crouch J.A."/>
            <person name="Dawe A."/>
            <person name="Aerts A."/>
            <person name="Barry K."/>
            <person name="Churchill A.C.L."/>
            <person name="Grimwood J."/>
            <person name="Hillman B."/>
            <person name="Milgroom M.G."/>
            <person name="Pangilinan J."/>
            <person name="Smith M."/>
            <person name="Salamov A."/>
            <person name="Schmutz J."/>
            <person name="Yadav J."/>
            <person name="Grigoriev I.V."/>
            <person name="Nuss D."/>
        </authorList>
    </citation>
    <scope>NUCLEOTIDE SEQUENCE</scope>
    <source>
        <strain evidence="8">EP155</strain>
    </source>
</reference>
<dbReference type="Proteomes" id="UP000803844">
    <property type="component" value="Unassembled WGS sequence"/>
</dbReference>
<accession>A0A9P5CVL3</accession>
<evidence type="ECO:0000259" key="7">
    <source>
        <dbReference type="Pfam" id="PF00155"/>
    </source>
</evidence>
<sequence length="368" mass="41420">MGHNPTGILLSLERRKALYAVCSKFDVIIVEDDPYWYLQFPSAASEESKSRNRPPVADAFSESSLKNNKSSGYEFLDSLVPSFLSVDVDGRVVRLDTFSKTVAPGCRLGWVTAQPGLIERFVRVSEATTQQPSGFVQSVISELLIGQKQPPEVTSGWLSLRTNKERAAYSGWQTDGWVRWLEGLRGEYERRMNRMCRILDEGSVYVKQGTPRAVQDADVCVLTKTKLYDFAWPRGGMFVWIRIFFENHPLYGVPSSDGADLIDGAALATGLLLYLTRKPHLVLISPGAMFSSTEQVRRDVGWQYVRMCFAAESEENVDLCSQRFVRGVRKYWAIKKVKELEDIIKDSPVAEGNELDEEVANLGLYMGC</sequence>
<dbReference type="InterPro" id="IPR004839">
    <property type="entry name" value="Aminotransferase_I/II_large"/>
</dbReference>
<evidence type="ECO:0000256" key="6">
    <source>
        <dbReference type="SAM" id="MobiDB-lite"/>
    </source>
</evidence>
<dbReference type="AlphaFoldDB" id="A0A9P5CVL3"/>
<organism evidence="8 9">
    <name type="scientific">Cryphonectria parasitica (strain ATCC 38755 / EP155)</name>
    <dbReference type="NCBI Taxonomy" id="660469"/>
    <lineage>
        <taxon>Eukaryota</taxon>
        <taxon>Fungi</taxon>
        <taxon>Dikarya</taxon>
        <taxon>Ascomycota</taxon>
        <taxon>Pezizomycotina</taxon>
        <taxon>Sordariomycetes</taxon>
        <taxon>Sordariomycetidae</taxon>
        <taxon>Diaporthales</taxon>
        <taxon>Cryphonectriaceae</taxon>
        <taxon>Cryphonectria-Endothia species complex</taxon>
        <taxon>Cryphonectria</taxon>
    </lineage>
</organism>
<dbReference type="EMBL" id="MU032344">
    <property type="protein sequence ID" value="KAF3770765.1"/>
    <property type="molecule type" value="Genomic_DNA"/>
</dbReference>
<dbReference type="OrthoDB" id="691673at2759"/>
<evidence type="ECO:0000256" key="1">
    <source>
        <dbReference type="ARBA" id="ARBA00001933"/>
    </source>
</evidence>
<evidence type="ECO:0000256" key="5">
    <source>
        <dbReference type="ARBA" id="ARBA00022898"/>
    </source>
</evidence>
<feature type="region of interest" description="Disordered" evidence="6">
    <location>
        <begin position="47"/>
        <end position="66"/>
    </location>
</feature>
<dbReference type="Gene3D" id="3.40.640.10">
    <property type="entry name" value="Type I PLP-dependent aspartate aminotransferase-like (Major domain)"/>
    <property type="match status" value="1"/>
</dbReference>
<keyword evidence="5" id="KW-0663">Pyridoxal phosphate</keyword>
<comment type="cofactor">
    <cofactor evidence="1">
        <name>pyridoxal 5'-phosphate</name>
        <dbReference type="ChEBI" id="CHEBI:597326"/>
    </cofactor>
</comment>
<proteinExistence type="inferred from homology"/>
<dbReference type="Pfam" id="PF00155">
    <property type="entry name" value="Aminotran_1_2"/>
    <property type="match status" value="1"/>
</dbReference>
<dbReference type="GeneID" id="63840080"/>
<evidence type="ECO:0000256" key="4">
    <source>
        <dbReference type="ARBA" id="ARBA00022679"/>
    </source>
</evidence>
<dbReference type="GO" id="GO:0030170">
    <property type="term" value="F:pyridoxal phosphate binding"/>
    <property type="evidence" value="ECO:0007669"/>
    <property type="project" value="InterPro"/>
</dbReference>
<dbReference type="CDD" id="cd00609">
    <property type="entry name" value="AAT_like"/>
    <property type="match status" value="1"/>
</dbReference>